<comment type="caution">
    <text evidence="2">The sequence shown here is derived from an EMBL/GenBank/DDBJ whole genome shotgun (WGS) entry which is preliminary data.</text>
</comment>
<dbReference type="InterPro" id="IPR014710">
    <property type="entry name" value="RmlC-like_jellyroll"/>
</dbReference>
<dbReference type="CDD" id="cd00038">
    <property type="entry name" value="CAP_ED"/>
    <property type="match status" value="1"/>
</dbReference>
<dbReference type="InterPro" id="IPR018490">
    <property type="entry name" value="cNMP-bd_dom_sf"/>
</dbReference>
<dbReference type="EMBL" id="QOZG01000029">
    <property type="protein sequence ID" value="RCS21512.1"/>
    <property type="molecule type" value="Genomic_DNA"/>
</dbReference>
<feature type="domain" description="Cyclic nucleotide-binding" evidence="1">
    <location>
        <begin position="21"/>
        <end position="106"/>
    </location>
</feature>
<keyword evidence="3" id="KW-1185">Reference proteome</keyword>
<evidence type="ECO:0000313" key="3">
    <source>
        <dbReference type="Proteomes" id="UP000253420"/>
    </source>
</evidence>
<dbReference type="Gene3D" id="2.60.120.10">
    <property type="entry name" value="Jelly Rolls"/>
    <property type="match status" value="1"/>
</dbReference>
<name>A0A368JZC0_9HYPH</name>
<evidence type="ECO:0000313" key="2">
    <source>
        <dbReference type="EMBL" id="RCS21512.1"/>
    </source>
</evidence>
<organism evidence="2 3">
    <name type="scientific">Phyllobacterium salinisoli</name>
    <dbReference type="NCBI Taxonomy" id="1899321"/>
    <lineage>
        <taxon>Bacteria</taxon>
        <taxon>Pseudomonadati</taxon>
        <taxon>Pseudomonadota</taxon>
        <taxon>Alphaproteobacteria</taxon>
        <taxon>Hyphomicrobiales</taxon>
        <taxon>Phyllobacteriaceae</taxon>
        <taxon>Phyllobacterium</taxon>
    </lineage>
</organism>
<dbReference type="InterPro" id="IPR000595">
    <property type="entry name" value="cNMP-bd_dom"/>
</dbReference>
<protein>
    <submittedName>
        <fullName evidence="2">Crp/Fnr family transcriptional regulator</fullName>
    </submittedName>
</protein>
<reference evidence="2 3" key="1">
    <citation type="submission" date="2018-07" db="EMBL/GenBank/DDBJ databases">
        <title>The draft genome of Phyllobacterium salinisoli.</title>
        <authorList>
            <person name="Liu L."/>
            <person name="Li L."/>
            <person name="Zhang X."/>
            <person name="Liang L."/>
        </authorList>
    </citation>
    <scope>NUCLEOTIDE SEQUENCE [LARGE SCALE GENOMIC DNA]</scope>
    <source>
        <strain evidence="2 3">LLAN61</strain>
    </source>
</reference>
<dbReference type="Pfam" id="PF00027">
    <property type="entry name" value="cNMP_binding"/>
    <property type="match status" value="1"/>
</dbReference>
<gene>
    <name evidence="2" type="ORF">DUT91_23530</name>
</gene>
<dbReference type="Proteomes" id="UP000253420">
    <property type="component" value="Unassembled WGS sequence"/>
</dbReference>
<proteinExistence type="predicted"/>
<dbReference type="SUPFAM" id="SSF51206">
    <property type="entry name" value="cAMP-binding domain-like"/>
    <property type="match status" value="1"/>
</dbReference>
<accession>A0A368JZC0</accession>
<sequence length="185" mass="20634">MIAIMSKTLFERFLTLAEREQRLDAGNVLFRAEDPVLSLFLVAGGELRLVRALPHGFQLTLQRAGSASVLAEASLFAEQYHCDALAVEESMVLAIPMAKAKTALESDPALAFVLMRHLASEVQRTRTRAEILSLRSVADRIDFWLAFNGEALPPKGRWNQVASEIGISPEALYRELGRRRRASRE</sequence>
<evidence type="ECO:0000259" key="1">
    <source>
        <dbReference type="Pfam" id="PF00027"/>
    </source>
</evidence>
<dbReference type="AlphaFoldDB" id="A0A368JZC0"/>